<name>A0A841LCV2_9SPHN</name>
<accession>A0A841LCV2</accession>
<evidence type="ECO:0000313" key="2">
    <source>
        <dbReference type="Proteomes" id="UP000538147"/>
    </source>
</evidence>
<comment type="caution">
    <text evidence="1">The sequence shown here is derived from an EMBL/GenBank/DDBJ whole genome shotgun (WGS) entry which is preliminary data.</text>
</comment>
<evidence type="ECO:0000313" key="1">
    <source>
        <dbReference type="EMBL" id="MBB6228813.1"/>
    </source>
</evidence>
<protein>
    <submittedName>
        <fullName evidence="1">Uncharacterized protein</fullName>
    </submittedName>
</protein>
<proteinExistence type="predicted"/>
<keyword evidence="2" id="KW-1185">Reference proteome</keyword>
<sequence length="106" mass="11083">MAGIPHFAVALAVLASVSGCATHRLVVANPNPSGEAVAFDSDSFGLGAVQRRTVADCPSNLIDEVRVKQNLGQALTSVLTLGLWQRARIEYRCAKVPAGPAGIIEE</sequence>
<organism evidence="1 2">
    <name type="scientific">Polymorphobacter multimanifer</name>
    <dbReference type="NCBI Taxonomy" id="1070431"/>
    <lineage>
        <taxon>Bacteria</taxon>
        <taxon>Pseudomonadati</taxon>
        <taxon>Pseudomonadota</taxon>
        <taxon>Alphaproteobacteria</taxon>
        <taxon>Sphingomonadales</taxon>
        <taxon>Sphingosinicellaceae</taxon>
        <taxon>Polymorphobacter</taxon>
    </lineage>
</organism>
<dbReference type="RefSeq" id="WP_184201846.1">
    <property type="nucleotide sequence ID" value="NZ_BMOX01000092.1"/>
</dbReference>
<dbReference type="Proteomes" id="UP000538147">
    <property type="component" value="Unassembled WGS sequence"/>
</dbReference>
<reference evidence="1 2" key="1">
    <citation type="submission" date="2020-08" db="EMBL/GenBank/DDBJ databases">
        <title>Genomic Encyclopedia of Type Strains, Phase IV (KMG-IV): sequencing the most valuable type-strain genomes for metagenomic binning, comparative biology and taxonomic classification.</title>
        <authorList>
            <person name="Goeker M."/>
        </authorList>
    </citation>
    <scope>NUCLEOTIDE SEQUENCE [LARGE SCALE GENOMIC DNA]</scope>
    <source>
        <strain evidence="1 2">DSM 102189</strain>
    </source>
</reference>
<dbReference type="EMBL" id="JACIIV010000025">
    <property type="protein sequence ID" value="MBB6228813.1"/>
    <property type="molecule type" value="Genomic_DNA"/>
</dbReference>
<gene>
    <name evidence="1" type="ORF">FHS79_003005</name>
</gene>
<dbReference type="AlphaFoldDB" id="A0A841LCV2"/>